<dbReference type="InterPro" id="IPR001387">
    <property type="entry name" value="Cro/C1-type_HTH"/>
</dbReference>
<evidence type="ECO:0000313" key="3">
    <source>
        <dbReference type="EMBL" id="HIS74680.1"/>
    </source>
</evidence>
<evidence type="ECO:0000256" key="1">
    <source>
        <dbReference type="ARBA" id="ARBA00023125"/>
    </source>
</evidence>
<dbReference type="Gene3D" id="1.10.260.40">
    <property type="entry name" value="lambda repressor-like DNA-binding domains"/>
    <property type="match status" value="1"/>
</dbReference>
<evidence type="ECO:0000259" key="2">
    <source>
        <dbReference type="PROSITE" id="PS50943"/>
    </source>
</evidence>
<reference evidence="3" key="1">
    <citation type="submission" date="2020-10" db="EMBL/GenBank/DDBJ databases">
        <authorList>
            <person name="Gilroy R."/>
        </authorList>
    </citation>
    <scope>NUCLEOTIDE SEQUENCE</scope>
    <source>
        <strain evidence="3">CHK152-2871</strain>
    </source>
</reference>
<organism evidence="3 4">
    <name type="scientific">Candidatus Galligastranaerophilus intestinavium</name>
    <dbReference type="NCBI Taxonomy" id="2840836"/>
    <lineage>
        <taxon>Bacteria</taxon>
        <taxon>Candidatus Galligastranaerophilus</taxon>
    </lineage>
</organism>
<gene>
    <name evidence="3" type="ORF">IAA86_06640</name>
</gene>
<dbReference type="SUPFAM" id="SSF47413">
    <property type="entry name" value="lambda repressor-like DNA-binding domains"/>
    <property type="match status" value="1"/>
</dbReference>
<dbReference type="SMART" id="SM00530">
    <property type="entry name" value="HTH_XRE"/>
    <property type="match status" value="1"/>
</dbReference>
<dbReference type="PANTHER" id="PTHR46797:SF1">
    <property type="entry name" value="METHYLPHOSPHONATE SYNTHASE"/>
    <property type="match status" value="1"/>
</dbReference>
<sequence length="106" mass="12599">MIAEDKKFIGQKIKQQRKRLKLTQFELAEKVGIHEKQLSRIEAGLHYPSLENFIKILRILNISLSEFEEKKEINPIKDDICQLLDESDNYELKIYRDVIKTLKKNL</sequence>
<dbReference type="PANTHER" id="PTHR46797">
    <property type="entry name" value="HTH-TYPE TRANSCRIPTIONAL REGULATOR"/>
    <property type="match status" value="1"/>
</dbReference>
<comment type="caution">
    <text evidence="3">The sequence shown here is derived from an EMBL/GenBank/DDBJ whole genome shotgun (WGS) entry which is preliminary data.</text>
</comment>
<dbReference type="GO" id="GO:0005829">
    <property type="term" value="C:cytosol"/>
    <property type="evidence" value="ECO:0007669"/>
    <property type="project" value="TreeGrafter"/>
</dbReference>
<name>A0A9D1FK55_9BACT</name>
<keyword evidence="1" id="KW-0238">DNA-binding</keyword>
<feature type="domain" description="HTH cro/C1-type" evidence="2">
    <location>
        <begin position="13"/>
        <end position="67"/>
    </location>
</feature>
<dbReference type="CDD" id="cd00093">
    <property type="entry name" value="HTH_XRE"/>
    <property type="match status" value="1"/>
</dbReference>
<proteinExistence type="predicted"/>
<dbReference type="Pfam" id="PF01381">
    <property type="entry name" value="HTH_3"/>
    <property type="match status" value="1"/>
</dbReference>
<dbReference type="GO" id="GO:0003700">
    <property type="term" value="F:DNA-binding transcription factor activity"/>
    <property type="evidence" value="ECO:0007669"/>
    <property type="project" value="TreeGrafter"/>
</dbReference>
<dbReference type="PROSITE" id="PS50943">
    <property type="entry name" value="HTH_CROC1"/>
    <property type="match status" value="1"/>
</dbReference>
<dbReference type="InterPro" id="IPR010982">
    <property type="entry name" value="Lambda_DNA-bd_dom_sf"/>
</dbReference>
<evidence type="ECO:0000313" key="4">
    <source>
        <dbReference type="Proteomes" id="UP000886865"/>
    </source>
</evidence>
<dbReference type="AlphaFoldDB" id="A0A9D1FK55"/>
<dbReference type="EMBL" id="DVJQ01000056">
    <property type="protein sequence ID" value="HIS74680.1"/>
    <property type="molecule type" value="Genomic_DNA"/>
</dbReference>
<dbReference type="Proteomes" id="UP000886865">
    <property type="component" value="Unassembled WGS sequence"/>
</dbReference>
<dbReference type="InterPro" id="IPR050807">
    <property type="entry name" value="TransReg_Diox_bact_type"/>
</dbReference>
<protein>
    <submittedName>
        <fullName evidence="3">Helix-turn-helix domain-containing protein</fullName>
    </submittedName>
</protein>
<accession>A0A9D1FK55</accession>
<dbReference type="GO" id="GO:0003677">
    <property type="term" value="F:DNA binding"/>
    <property type="evidence" value="ECO:0007669"/>
    <property type="project" value="UniProtKB-KW"/>
</dbReference>
<reference evidence="3" key="2">
    <citation type="journal article" date="2021" name="PeerJ">
        <title>Extensive microbial diversity within the chicken gut microbiome revealed by metagenomics and culture.</title>
        <authorList>
            <person name="Gilroy R."/>
            <person name="Ravi A."/>
            <person name="Getino M."/>
            <person name="Pursley I."/>
            <person name="Horton D.L."/>
            <person name="Alikhan N.F."/>
            <person name="Baker D."/>
            <person name="Gharbi K."/>
            <person name="Hall N."/>
            <person name="Watson M."/>
            <person name="Adriaenssens E.M."/>
            <person name="Foster-Nyarko E."/>
            <person name="Jarju S."/>
            <person name="Secka A."/>
            <person name="Antonio M."/>
            <person name="Oren A."/>
            <person name="Chaudhuri R.R."/>
            <person name="La Ragione R."/>
            <person name="Hildebrand F."/>
            <person name="Pallen M.J."/>
        </authorList>
    </citation>
    <scope>NUCLEOTIDE SEQUENCE</scope>
    <source>
        <strain evidence="3">CHK152-2871</strain>
    </source>
</reference>